<dbReference type="SMART" id="SM00174">
    <property type="entry name" value="RHO"/>
    <property type="match status" value="1"/>
</dbReference>
<evidence type="ECO:0000256" key="1">
    <source>
        <dbReference type="ARBA" id="ARBA00022741"/>
    </source>
</evidence>
<name>A0A9P6W0S8_MAUEX</name>
<dbReference type="Proteomes" id="UP000750334">
    <property type="component" value="Unassembled WGS sequence"/>
</dbReference>
<dbReference type="GO" id="GO:0005525">
    <property type="term" value="F:GTP binding"/>
    <property type="evidence" value="ECO:0007669"/>
    <property type="project" value="InterPro"/>
</dbReference>
<evidence type="ECO:0000313" key="3">
    <source>
        <dbReference type="Proteomes" id="UP000750334"/>
    </source>
</evidence>
<proteinExistence type="predicted"/>
<dbReference type="AlphaFoldDB" id="A0A9P6W0S8"/>
<dbReference type="EMBL" id="PUHR01000160">
    <property type="protein sequence ID" value="KAG0661436.1"/>
    <property type="molecule type" value="Genomic_DNA"/>
</dbReference>
<dbReference type="InterPro" id="IPR017231">
    <property type="entry name" value="Small_GTPase_Tem1/Spg1"/>
</dbReference>
<dbReference type="SUPFAM" id="SSF52540">
    <property type="entry name" value="P-loop containing nucleoside triphosphate hydrolases"/>
    <property type="match status" value="1"/>
</dbReference>
<dbReference type="InterPro" id="IPR005225">
    <property type="entry name" value="Small_GTP-bd"/>
</dbReference>
<dbReference type="PANTHER" id="PTHR47978">
    <property type="match status" value="1"/>
</dbReference>
<dbReference type="InterPro" id="IPR001806">
    <property type="entry name" value="Small_GTPase"/>
</dbReference>
<dbReference type="OrthoDB" id="6585768at2759"/>
<dbReference type="Pfam" id="PF00071">
    <property type="entry name" value="Ras"/>
    <property type="match status" value="1"/>
</dbReference>
<organism evidence="2 3">
    <name type="scientific">Maudiozyma exigua</name>
    <name type="common">Yeast</name>
    <name type="synonym">Kazachstania exigua</name>
    <dbReference type="NCBI Taxonomy" id="34358"/>
    <lineage>
        <taxon>Eukaryota</taxon>
        <taxon>Fungi</taxon>
        <taxon>Dikarya</taxon>
        <taxon>Ascomycota</taxon>
        <taxon>Saccharomycotina</taxon>
        <taxon>Saccharomycetes</taxon>
        <taxon>Saccharomycetales</taxon>
        <taxon>Saccharomycetaceae</taxon>
        <taxon>Maudiozyma</taxon>
    </lineage>
</organism>
<dbReference type="PROSITE" id="PS51419">
    <property type="entry name" value="RAB"/>
    <property type="match status" value="1"/>
</dbReference>
<dbReference type="SMART" id="SM00173">
    <property type="entry name" value="RAS"/>
    <property type="match status" value="1"/>
</dbReference>
<sequence length="214" mass="24510">MNSTKLKSSKRPAKREEIQLQIGIIGDAQVGKTSLMVKYVQDIYNKEYTQTLGVNFLKKTIRLRSTDIVLSLMDLGGQKEFINMLPLAAMDSYCIILLFDLTRPETLKSVKEWYRQAFGLNKNAISVLVGTKYDIFIDMDEDYQEEISRTCIKYAQIMDSPVIFSSSAYSINIQKLFKIIVSKIFNLKLTIPEIRDIGDPLLIYEEFGNGHLNN</sequence>
<dbReference type="GO" id="GO:0003924">
    <property type="term" value="F:GTPase activity"/>
    <property type="evidence" value="ECO:0007669"/>
    <property type="project" value="InterPro"/>
</dbReference>
<dbReference type="Gene3D" id="3.40.50.300">
    <property type="entry name" value="P-loop containing nucleotide triphosphate hydrolases"/>
    <property type="match status" value="1"/>
</dbReference>
<evidence type="ECO:0000313" key="2">
    <source>
        <dbReference type="EMBL" id="KAG0661436.1"/>
    </source>
</evidence>
<dbReference type="NCBIfam" id="TIGR00231">
    <property type="entry name" value="small_GTP"/>
    <property type="match status" value="1"/>
</dbReference>
<protein>
    <submittedName>
        <fullName evidence="2">Ras GTPase tem1</fullName>
    </submittedName>
</protein>
<keyword evidence="1" id="KW-0547">Nucleotide-binding</keyword>
<dbReference type="PRINTS" id="PR00449">
    <property type="entry name" value="RASTRNSFRMNG"/>
</dbReference>
<dbReference type="InterPro" id="IPR027417">
    <property type="entry name" value="P-loop_NTPase"/>
</dbReference>
<accession>A0A9P6W0S8</accession>
<dbReference type="PIRSF" id="PIRSF037527">
    <property type="entry name" value="Small_GTPase_Tem1"/>
    <property type="match status" value="1"/>
</dbReference>
<reference evidence="2 3" key="1">
    <citation type="submission" date="2020-11" db="EMBL/GenBank/DDBJ databases">
        <title>Kefir isolates.</title>
        <authorList>
            <person name="Marcisauskas S."/>
            <person name="Kim Y."/>
            <person name="Blasche S."/>
        </authorList>
    </citation>
    <scope>NUCLEOTIDE SEQUENCE [LARGE SCALE GENOMIC DNA]</scope>
    <source>
        <strain evidence="2 3">OG2</strain>
    </source>
</reference>
<gene>
    <name evidence="2" type="primary">TEM1_2</name>
    <name evidence="2" type="ORF">C6P45_001370</name>
</gene>
<comment type="caution">
    <text evidence="2">The sequence shown here is derived from an EMBL/GenBank/DDBJ whole genome shotgun (WGS) entry which is preliminary data.</text>
</comment>
<dbReference type="SMART" id="SM00175">
    <property type="entry name" value="RAB"/>
    <property type="match status" value="1"/>
</dbReference>
<keyword evidence="3" id="KW-1185">Reference proteome</keyword>